<feature type="transmembrane region" description="Helical" evidence="1">
    <location>
        <begin position="38"/>
        <end position="62"/>
    </location>
</feature>
<evidence type="ECO:0000313" key="3">
    <source>
        <dbReference type="EMBL" id="SFB22067.1"/>
    </source>
</evidence>
<dbReference type="RefSeq" id="WP_242948421.1">
    <property type="nucleotide sequence ID" value="NZ_FOKI01000018.1"/>
</dbReference>
<dbReference type="InterPro" id="IPR016747">
    <property type="entry name" value="Phosphotransbutyrylase"/>
</dbReference>
<keyword evidence="1" id="KW-0472">Membrane</keyword>
<name>A0A1I0Z9P6_9CLOT</name>
<dbReference type="PIRSF" id="PIRSF019083">
    <property type="entry name" value="UCP019083_VanZ"/>
    <property type="match status" value="1"/>
</dbReference>
<feature type="domain" description="VanZ-like" evidence="2">
    <location>
        <begin position="11"/>
        <end position="139"/>
    </location>
</feature>
<dbReference type="NCBIfam" id="NF037970">
    <property type="entry name" value="vanZ_1"/>
    <property type="match status" value="1"/>
</dbReference>
<accession>A0A1I0Z9P6</accession>
<protein>
    <submittedName>
        <fullName evidence="3">VanZ like family protein</fullName>
    </submittedName>
</protein>
<dbReference type="STRING" id="84698.SAMN04488528_101860"/>
<keyword evidence="1" id="KW-1133">Transmembrane helix</keyword>
<evidence type="ECO:0000313" key="4">
    <source>
        <dbReference type="Proteomes" id="UP000198619"/>
    </source>
</evidence>
<evidence type="ECO:0000256" key="1">
    <source>
        <dbReference type="SAM" id="Phobius"/>
    </source>
</evidence>
<feature type="transmembrane region" description="Helical" evidence="1">
    <location>
        <begin position="7"/>
        <end position="26"/>
    </location>
</feature>
<organism evidence="3 4">
    <name type="scientific">Clostridium frigidicarnis</name>
    <dbReference type="NCBI Taxonomy" id="84698"/>
    <lineage>
        <taxon>Bacteria</taxon>
        <taxon>Bacillati</taxon>
        <taxon>Bacillota</taxon>
        <taxon>Clostridia</taxon>
        <taxon>Eubacteriales</taxon>
        <taxon>Clostridiaceae</taxon>
        <taxon>Clostridium</taxon>
    </lineage>
</organism>
<gene>
    <name evidence="3" type="ORF">SAMN04488528_101860</name>
</gene>
<keyword evidence="1" id="KW-0812">Transmembrane</keyword>
<sequence>MKMKNRKVLNICLLVTWIVVIFIFSQQDGTESSEKSQLAINILTFLGLDVNGIFGDMADFIVRKGAHMTEYFILCFLAYRVFKDYAFRFAQWIALGFSFLYACSDEFHQTFIPGRLGCFKDVLIDTSGALIFALIITLINKSKERKQFIFR</sequence>
<dbReference type="AlphaFoldDB" id="A0A1I0Z9P6"/>
<feature type="transmembrane region" description="Helical" evidence="1">
    <location>
        <begin position="122"/>
        <end position="139"/>
    </location>
</feature>
<evidence type="ECO:0000259" key="2">
    <source>
        <dbReference type="Pfam" id="PF04892"/>
    </source>
</evidence>
<feature type="transmembrane region" description="Helical" evidence="1">
    <location>
        <begin position="85"/>
        <end position="102"/>
    </location>
</feature>
<reference evidence="3 4" key="1">
    <citation type="submission" date="2016-10" db="EMBL/GenBank/DDBJ databases">
        <authorList>
            <person name="de Groot N.N."/>
        </authorList>
    </citation>
    <scope>NUCLEOTIDE SEQUENCE [LARGE SCALE GENOMIC DNA]</scope>
    <source>
        <strain evidence="3 4">DSM 12271</strain>
    </source>
</reference>
<keyword evidence="4" id="KW-1185">Reference proteome</keyword>
<dbReference type="EMBL" id="FOKI01000018">
    <property type="protein sequence ID" value="SFB22067.1"/>
    <property type="molecule type" value="Genomic_DNA"/>
</dbReference>
<proteinExistence type="predicted"/>
<dbReference type="Proteomes" id="UP000198619">
    <property type="component" value="Unassembled WGS sequence"/>
</dbReference>
<dbReference type="Pfam" id="PF04892">
    <property type="entry name" value="VanZ"/>
    <property type="match status" value="1"/>
</dbReference>
<dbReference type="InterPro" id="IPR006976">
    <property type="entry name" value="VanZ-like"/>
</dbReference>